<evidence type="ECO:0000313" key="4">
    <source>
        <dbReference type="Proteomes" id="UP000241769"/>
    </source>
</evidence>
<evidence type="ECO:0000256" key="1">
    <source>
        <dbReference type="SAM" id="MobiDB-lite"/>
    </source>
</evidence>
<evidence type="ECO:0000256" key="2">
    <source>
        <dbReference type="SAM" id="SignalP"/>
    </source>
</evidence>
<dbReference type="InParanoid" id="A0A2P6MZ99"/>
<feature type="region of interest" description="Disordered" evidence="1">
    <location>
        <begin position="103"/>
        <end position="130"/>
    </location>
</feature>
<gene>
    <name evidence="3" type="ORF">PROFUN_14559</name>
</gene>
<dbReference type="Proteomes" id="UP000241769">
    <property type="component" value="Unassembled WGS sequence"/>
</dbReference>
<feature type="chain" id="PRO_5015105436" evidence="2">
    <location>
        <begin position="24"/>
        <end position="190"/>
    </location>
</feature>
<accession>A0A2P6MZ99</accession>
<reference evidence="3 4" key="1">
    <citation type="journal article" date="2018" name="Genome Biol. Evol.">
        <title>Multiple Roots of Fruiting Body Formation in Amoebozoa.</title>
        <authorList>
            <person name="Hillmann F."/>
            <person name="Forbes G."/>
            <person name="Novohradska S."/>
            <person name="Ferling I."/>
            <person name="Riege K."/>
            <person name="Groth M."/>
            <person name="Westermann M."/>
            <person name="Marz M."/>
            <person name="Spaller T."/>
            <person name="Winckler T."/>
            <person name="Schaap P."/>
            <person name="Glockner G."/>
        </authorList>
    </citation>
    <scope>NUCLEOTIDE SEQUENCE [LARGE SCALE GENOMIC DNA]</scope>
    <source>
        <strain evidence="3 4">Jena</strain>
    </source>
</reference>
<evidence type="ECO:0000313" key="3">
    <source>
        <dbReference type="EMBL" id="PRP77025.1"/>
    </source>
</evidence>
<name>A0A2P6MZ99_9EUKA</name>
<feature type="signal peptide" evidence="2">
    <location>
        <begin position="1"/>
        <end position="23"/>
    </location>
</feature>
<dbReference type="AlphaFoldDB" id="A0A2P6MZ99"/>
<protein>
    <submittedName>
        <fullName evidence="3">Uncharacterized protein</fullName>
    </submittedName>
</protein>
<comment type="caution">
    <text evidence="3">The sequence shown here is derived from an EMBL/GenBank/DDBJ whole genome shotgun (WGS) entry which is preliminary data.</text>
</comment>
<dbReference type="EMBL" id="MDYQ01000285">
    <property type="protein sequence ID" value="PRP77025.1"/>
    <property type="molecule type" value="Genomic_DNA"/>
</dbReference>
<sequence>MRAFHPRITLLGLLLLYVLPVFSDVGDGDKYILGASIEEEDDTPDKIDYTPVTLVEANSFNLDQTASGRTQQLLSSWKENMNLPANIRHSTGSLNEWVGFLEGPTESTQAPHNDKPPFKKRSPKPQGTLETSEWIKPSISVHSNAAMVGVIIARWSRFFYTALMDKDWMIHKGTQSWHHINPGYEDLNCL</sequence>
<keyword evidence="2" id="KW-0732">Signal</keyword>
<organism evidence="3 4">
    <name type="scientific">Planoprotostelium fungivorum</name>
    <dbReference type="NCBI Taxonomy" id="1890364"/>
    <lineage>
        <taxon>Eukaryota</taxon>
        <taxon>Amoebozoa</taxon>
        <taxon>Evosea</taxon>
        <taxon>Variosea</taxon>
        <taxon>Cavosteliida</taxon>
        <taxon>Cavosteliaceae</taxon>
        <taxon>Planoprotostelium</taxon>
    </lineage>
</organism>
<keyword evidence="4" id="KW-1185">Reference proteome</keyword>
<proteinExistence type="predicted"/>